<protein>
    <submittedName>
        <fullName evidence="1">Uncharacterized protein</fullName>
    </submittedName>
</protein>
<reference evidence="1 2" key="1">
    <citation type="submission" date="2019-06" db="EMBL/GenBank/DDBJ databases">
        <title>Genomic Encyclopedia of Type Strains, Phase IV (KMG-V): Genome sequencing to study the core and pangenomes of soil and plant-associated prokaryotes.</title>
        <authorList>
            <person name="Whitman W."/>
        </authorList>
    </citation>
    <scope>NUCLEOTIDE SEQUENCE [LARGE SCALE GENOMIC DNA]</scope>
    <source>
        <strain evidence="1 2">BR 11650</strain>
    </source>
</reference>
<name>A0A560BM74_AZOBR</name>
<sequence>MRAAADMIGLIADEPDLVEKISYLSRDELIGL</sequence>
<proteinExistence type="predicted"/>
<dbReference type="EMBL" id="VITH01000029">
    <property type="protein sequence ID" value="TWA73723.1"/>
    <property type="molecule type" value="Genomic_DNA"/>
</dbReference>
<comment type="caution">
    <text evidence="1">The sequence shown here is derived from an EMBL/GenBank/DDBJ whole genome shotgun (WGS) entry which is preliminary data.</text>
</comment>
<gene>
    <name evidence="1" type="ORF">FBZ83_12920</name>
</gene>
<evidence type="ECO:0000313" key="1">
    <source>
        <dbReference type="EMBL" id="TWA73723.1"/>
    </source>
</evidence>
<evidence type="ECO:0000313" key="2">
    <source>
        <dbReference type="Proteomes" id="UP000318529"/>
    </source>
</evidence>
<organism evidence="1 2">
    <name type="scientific">Azospirillum brasilense</name>
    <dbReference type="NCBI Taxonomy" id="192"/>
    <lineage>
        <taxon>Bacteria</taxon>
        <taxon>Pseudomonadati</taxon>
        <taxon>Pseudomonadota</taxon>
        <taxon>Alphaproteobacteria</taxon>
        <taxon>Rhodospirillales</taxon>
        <taxon>Azospirillaceae</taxon>
        <taxon>Azospirillum</taxon>
    </lineage>
</organism>
<dbReference type="Proteomes" id="UP000318529">
    <property type="component" value="Unassembled WGS sequence"/>
</dbReference>
<dbReference type="AlphaFoldDB" id="A0A560BM74"/>
<accession>A0A560BM74</accession>